<dbReference type="EMBL" id="QPIE01000004">
    <property type="protein sequence ID" value="RCU43031.1"/>
    <property type="molecule type" value="Genomic_DNA"/>
</dbReference>
<name>A0A368N0J2_9FLAO</name>
<protein>
    <submittedName>
        <fullName evidence="1">Uncharacterized protein</fullName>
    </submittedName>
</protein>
<accession>A0A368N0J2</accession>
<gene>
    <name evidence="1" type="ORF">DQ356_06250</name>
</gene>
<keyword evidence="2" id="KW-1185">Reference proteome</keyword>
<evidence type="ECO:0000313" key="1">
    <source>
        <dbReference type="EMBL" id="RCU43031.1"/>
    </source>
</evidence>
<proteinExistence type="predicted"/>
<comment type="caution">
    <text evidence="1">The sequence shown here is derived from an EMBL/GenBank/DDBJ whole genome shotgun (WGS) entry which is preliminary data.</text>
</comment>
<evidence type="ECO:0000313" key="2">
    <source>
        <dbReference type="Proteomes" id="UP000252172"/>
    </source>
</evidence>
<dbReference type="AlphaFoldDB" id="A0A368N0J2"/>
<sequence>MEKFFFSEYKSIADFISYLLEKSGAKIYGNFRVKEVNKLKVLHFTKQLGFKISGSQIFSSPKDLECIESSDRRYITKAISEMQPVFVDDALYLNYTRDILMEEILEKEQRIIPTLLQEKFTKNMKLEFFSLKRKFGLLLLLIFQETPTYGI</sequence>
<organism evidence="1 2">
    <name type="scientific">Chryseobacterium lacus</name>
    <dbReference type="NCBI Taxonomy" id="2058346"/>
    <lineage>
        <taxon>Bacteria</taxon>
        <taxon>Pseudomonadati</taxon>
        <taxon>Bacteroidota</taxon>
        <taxon>Flavobacteriia</taxon>
        <taxon>Flavobacteriales</taxon>
        <taxon>Weeksellaceae</taxon>
        <taxon>Chryseobacterium group</taxon>
        <taxon>Chryseobacterium</taxon>
    </lineage>
</organism>
<reference evidence="1 2" key="1">
    <citation type="submission" date="2018-07" db="EMBL/GenBank/DDBJ databases">
        <title>Chryseobacterium lacus sp. nov., isolated from lake water.</title>
        <authorList>
            <person name="Li C.-M."/>
        </authorList>
    </citation>
    <scope>NUCLEOTIDE SEQUENCE [LARGE SCALE GENOMIC DNA]</scope>
    <source>
        <strain evidence="1 2">YLOS41</strain>
    </source>
</reference>
<dbReference type="Proteomes" id="UP000252172">
    <property type="component" value="Unassembled WGS sequence"/>
</dbReference>